<organism evidence="1 2">
    <name type="scientific">Kribbella amoyensis</name>
    <dbReference type="NCBI Taxonomy" id="996641"/>
    <lineage>
        <taxon>Bacteria</taxon>
        <taxon>Bacillati</taxon>
        <taxon>Actinomycetota</taxon>
        <taxon>Actinomycetes</taxon>
        <taxon>Propionibacteriales</taxon>
        <taxon>Kribbellaceae</taxon>
        <taxon>Kribbella</taxon>
    </lineage>
</organism>
<dbReference type="OrthoDB" id="3831322at2"/>
<keyword evidence="2" id="KW-1185">Reference proteome</keyword>
<proteinExistence type="predicted"/>
<sequence length="66" mass="7223">MRTQRRSFEQTGEDTQYCVICEAVELFESVEAGDHPADDPAGEWICVTCGSALLIGPPVQLLDRPA</sequence>
<name>A0A561BTS0_9ACTN</name>
<dbReference type="EMBL" id="VIVK01000001">
    <property type="protein sequence ID" value="TWD82202.1"/>
    <property type="molecule type" value="Genomic_DNA"/>
</dbReference>
<evidence type="ECO:0000313" key="1">
    <source>
        <dbReference type="EMBL" id="TWD82202.1"/>
    </source>
</evidence>
<evidence type="ECO:0000313" key="2">
    <source>
        <dbReference type="Proteomes" id="UP000318380"/>
    </source>
</evidence>
<protein>
    <submittedName>
        <fullName evidence="1">Uncharacterized protein</fullName>
    </submittedName>
</protein>
<gene>
    <name evidence="1" type="ORF">FB561_3330</name>
</gene>
<dbReference type="Proteomes" id="UP000318380">
    <property type="component" value="Unassembled WGS sequence"/>
</dbReference>
<comment type="caution">
    <text evidence="1">The sequence shown here is derived from an EMBL/GenBank/DDBJ whole genome shotgun (WGS) entry which is preliminary data.</text>
</comment>
<dbReference type="RefSeq" id="WP_145807623.1">
    <property type="nucleotide sequence ID" value="NZ_VIVK01000001.1"/>
</dbReference>
<reference evidence="1 2" key="1">
    <citation type="submission" date="2019-06" db="EMBL/GenBank/DDBJ databases">
        <title>Sequencing the genomes of 1000 actinobacteria strains.</title>
        <authorList>
            <person name="Klenk H.-P."/>
        </authorList>
    </citation>
    <scope>NUCLEOTIDE SEQUENCE [LARGE SCALE GENOMIC DNA]</scope>
    <source>
        <strain evidence="1 2">DSM 24683</strain>
    </source>
</reference>
<dbReference type="AlphaFoldDB" id="A0A561BTS0"/>
<accession>A0A561BTS0</accession>